<evidence type="ECO:0000256" key="2">
    <source>
        <dbReference type="SAM" id="MobiDB-lite"/>
    </source>
</evidence>
<dbReference type="Pfam" id="PF01910">
    <property type="entry name" value="Thiamine_BP"/>
    <property type="match status" value="1"/>
</dbReference>
<evidence type="ECO:0000313" key="5">
    <source>
        <dbReference type="Proteomes" id="UP000029387"/>
    </source>
</evidence>
<evidence type="ECO:0000313" key="4">
    <source>
        <dbReference type="EMBL" id="KFM19434.1"/>
    </source>
</evidence>
<keyword evidence="5" id="KW-1185">Reference proteome</keyword>
<dbReference type="InterPro" id="IPR029756">
    <property type="entry name" value="MTH1187/YkoF-like"/>
</dbReference>
<gene>
    <name evidence="4" type="ORF">AAA799P11_00758</name>
</gene>
<evidence type="ECO:0000259" key="3">
    <source>
        <dbReference type="Pfam" id="PF01910"/>
    </source>
</evidence>
<dbReference type="EMBL" id="JOSZ01000008">
    <property type="protein sequence ID" value="KFM19434.1"/>
    <property type="molecule type" value="Genomic_DNA"/>
</dbReference>
<accession>A0A087S130</accession>
<dbReference type="GO" id="GO:0005829">
    <property type="term" value="C:cytosol"/>
    <property type="evidence" value="ECO:0007669"/>
    <property type="project" value="TreeGrafter"/>
</dbReference>
<dbReference type="NCBIfam" id="TIGR00106">
    <property type="entry name" value="MTH1187 family thiamine-binding protein"/>
    <property type="match status" value="1"/>
</dbReference>
<proteinExistence type="inferred from homology"/>
<evidence type="ECO:0000256" key="1">
    <source>
        <dbReference type="ARBA" id="ARBA00010272"/>
    </source>
</evidence>
<dbReference type="AlphaFoldDB" id="A0A087S130"/>
<feature type="region of interest" description="Disordered" evidence="2">
    <location>
        <begin position="82"/>
        <end position="101"/>
    </location>
</feature>
<dbReference type="InterPro" id="IPR051614">
    <property type="entry name" value="UPF0045_domain"/>
</dbReference>
<dbReference type="Gene3D" id="3.30.70.930">
    <property type="match status" value="1"/>
</dbReference>
<organism evidence="4 5">
    <name type="scientific">Marine Group I thaumarchaeote SCGC AAA799-P11</name>
    <dbReference type="NCBI Taxonomy" id="1502295"/>
    <lineage>
        <taxon>Archaea</taxon>
        <taxon>Nitrososphaerota</taxon>
        <taxon>Marine Group I</taxon>
    </lineage>
</organism>
<name>A0A087S130_9ARCH</name>
<protein>
    <recommendedName>
        <fullName evidence="3">Thiamine-binding protein domain-containing protein</fullName>
    </recommendedName>
</protein>
<dbReference type="PANTHER" id="PTHR33777:SF1">
    <property type="entry name" value="UPF0045 PROTEIN ECM15"/>
    <property type="match status" value="1"/>
</dbReference>
<reference evidence="4 5" key="1">
    <citation type="submission" date="2014-06" db="EMBL/GenBank/DDBJ databases">
        <authorList>
            <person name="Ngugi D.K."/>
            <person name="Blom J."/>
            <person name="Alam I."/>
            <person name="Rashid M."/>
            <person name="Baalawi W."/>
            <person name="Zhang G."/>
            <person name="Hikmawan T."/>
            <person name="Guan Y."/>
            <person name="Antunes A."/>
            <person name="Siam R."/>
            <person name="El-Dorry H."/>
            <person name="Bajic V."/>
            <person name="Stingl U."/>
        </authorList>
    </citation>
    <scope>NUCLEOTIDE SEQUENCE [LARGE SCALE GENOMIC DNA]</scope>
    <source>
        <strain evidence="4">SCGC AAA799-P11</strain>
    </source>
</reference>
<dbReference type="SUPFAM" id="SSF89957">
    <property type="entry name" value="MTH1187/YkoF-like"/>
    <property type="match status" value="1"/>
</dbReference>
<dbReference type="InterPro" id="IPR002767">
    <property type="entry name" value="Thiamine_BP"/>
</dbReference>
<feature type="domain" description="Thiamine-binding protein" evidence="3">
    <location>
        <begin position="4"/>
        <end position="96"/>
    </location>
</feature>
<dbReference type="PANTHER" id="PTHR33777">
    <property type="entry name" value="UPF0045 PROTEIN ECM15"/>
    <property type="match status" value="1"/>
</dbReference>
<sequence>MIHAEISVYPMATKTTSASFYIAKAIETIQKIENLKYEINPMGTILESDDMDVINKATKQMTETVHNLGINRVEVIIKIDSRKDKHQSGQEKLESIKKHLN</sequence>
<comment type="similarity">
    <text evidence="1">Belongs to the UPF0045 family.</text>
</comment>
<comment type="caution">
    <text evidence="4">The sequence shown here is derived from an EMBL/GenBank/DDBJ whole genome shotgun (WGS) entry which is preliminary data.</text>
</comment>
<dbReference type="Proteomes" id="UP000029387">
    <property type="component" value="Unassembled WGS sequence"/>
</dbReference>